<comment type="caution">
    <text evidence="5">The sequence shown here is derived from an EMBL/GenBank/DDBJ whole genome shotgun (WGS) entry which is preliminary data.</text>
</comment>
<dbReference type="RefSeq" id="WP_175589500.1">
    <property type="nucleotide sequence ID" value="NZ_JABWGN010000004.1"/>
</dbReference>
<organism evidence="5 6">
    <name type="scientific">Nonomuraea montanisoli</name>
    <dbReference type="NCBI Taxonomy" id="2741721"/>
    <lineage>
        <taxon>Bacteria</taxon>
        <taxon>Bacillati</taxon>
        <taxon>Actinomycetota</taxon>
        <taxon>Actinomycetes</taxon>
        <taxon>Streptosporangiales</taxon>
        <taxon>Streptosporangiaceae</taxon>
        <taxon>Nonomuraea</taxon>
    </lineage>
</organism>
<evidence type="ECO:0000313" key="6">
    <source>
        <dbReference type="Proteomes" id="UP000586042"/>
    </source>
</evidence>
<feature type="compositionally biased region" description="Gly residues" evidence="3">
    <location>
        <begin position="949"/>
        <end position="959"/>
    </location>
</feature>
<dbReference type="PANTHER" id="PTHR16305:SF35">
    <property type="entry name" value="TRANSCRIPTIONAL ACTIVATOR DOMAIN"/>
    <property type="match status" value="1"/>
</dbReference>
<gene>
    <name evidence="5" type="ORF">HTZ77_11540</name>
</gene>
<dbReference type="Pfam" id="PF13191">
    <property type="entry name" value="AAA_16"/>
    <property type="match status" value="1"/>
</dbReference>
<evidence type="ECO:0000256" key="1">
    <source>
        <dbReference type="ARBA" id="ARBA00022741"/>
    </source>
</evidence>
<dbReference type="SUPFAM" id="SSF52540">
    <property type="entry name" value="P-loop containing nucleoside triphosphate hydrolases"/>
    <property type="match status" value="1"/>
</dbReference>
<keyword evidence="6" id="KW-1185">Reference proteome</keyword>
<dbReference type="GO" id="GO:0005524">
    <property type="term" value="F:ATP binding"/>
    <property type="evidence" value="ECO:0007669"/>
    <property type="project" value="UniProtKB-KW"/>
</dbReference>
<feature type="compositionally biased region" description="Low complexity" evidence="3">
    <location>
        <begin position="364"/>
        <end position="378"/>
    </location>
</feature>
<dbReference type="EMBL" id="JABWGN010000004">
    <property type="protein sequence ID" value="NUW32059.1"/>
    <property type="molecule type" value="Genomic_DNA"/>
</dbReference>
<proteinExistence type="predicted"/>
<evidence type="ECO:0000313" key="5">
    <source>
        <dbReference type="EMBL" id="NUW32059.1"/>
    </source>
</evidence>
<dbReference type="SUPFAM" id="SSF48452">
    <property type="entry name" value="TPR-like"/>
    <property type="match status" value="1"/>
</dbReference>
<dbReference type="PANTHER" id="PTHR16305">
    <property type="entry name" value="TESTICULAR SOLUBLE ADENYLYL CYCLASE"/>
    <property type="match status" value="1"/>
</dbReference>
<evidence type="ECO:0000259" key="4">
    <source>
        <dbReference type="Pfam" id="PF13191"/>
    </source>
</evidence>
<evidence type="ECO:0000256" key="2">
    <source>
        <dbReference type="ARBA" id="ARBA00022840"/>
    </source>
</evidence>
<evidence type="ECO:0000256" key="3">
    <source>
        <dbReference type="SAM" id="MobiDB-lite"/>
    </source>
</evidence>
<feature type="region of interest" description="Disordered" evidence="3">
    <location>
        <begin position="360"/>
        <end position="392"/>
    </location>
</feature>
<feature type="region of interest" description="Disordered" evidence="3">
    <location>
        <begin position="936"/>
        <end position="959"/>
    </location>
</feature>
<name>A0A7Y6M3B2_9ACTN</name>
<dbReference type="GO" id="GO:0005737">
    <property type="term" value="C:cytoplasm"/>
    <property type="evidence" value="ECO:0007669"/>
    <property type="project" value="TreeGrafter"/>
</dbReference>
<dbReference type="Gene3D" id="3.40.50.300">
    <property type="entry name" value="P-loop containing nucleotide triphosphate hydrolases"/>
    <property type="match status" value="1"/>
</dbReference>
<dbReference type="InterPro" id="IPR011990">
    <property type="entry name" value="TPR-like_helical_dom_sf"/>
</dbReference>
<dbReference type="Gene3D" id="1.25.40.10">
    <property type="entry name" value="Tetratricopeptide repeat domain"/>
    <property type="match status" value="1"/>
</dbReference>
<sequence length="959" mass="98544">MDVGRAVSLGDTASIQDVAFGGSAPFSGDAAFGGSAPFSRDAVFVGRAAELALLRAELRAAVEGRARVVAVEGPEGIGKTALLHQALAECAEGLDAGTGPRADRGGRAGAGAGMRVLAVSGERGERELPFGLVRQLVRQAAGLDDPWRAGRALAAEIDRLEAEGPLAVLVDDVQWADRSSLLSLGYVLRRLPRGRLLVAVAGRDLGDEWLPEGLRRFLAGDAVRRLALGGLTAADLSALARAAQAEARVTGRAAHAEAGVTGRAAHAEVGLSGRAAERLCAHTGGNPLHARALLATLTPRRLADTGTPLPAPETYTRSFARRLGACDPAARTLVAACAVLGESCDLHMAVAVAAAVRDPAGAQGPRTAPGAPEAAAAGGHRRPLTGGGAPRGGAFEALQKAVEAGVLEEGPGRTVRFASPLAQAAARAWLGAAERARLHEAAARLVEDAGAALRHRAAAAGRPDDALAEELAGLAAKEVQHGQWREAAACLHAAAALSESPARREELRTAVLEHTLLGGDVTRAVELAAEPSADPRPFRRYVLGRLALAAGRLERAGELLADAWREREPAFAADTAEQLAWLNLVRGRLHAAAGWADLAVGQPLQGAAARPYDVLALAGWPRAGMPEDGLAAGVARLRDGDVPGALSVLGGVVAALERAGLPHHRLMAAALLAVAEYRDGRWDEAAARAERALAEARGLGQRWLLPWLGVVCAAVPAARGERERALAHAGAALAAARRMRHARGEAVAGAAMTLLAPMLPAPGAHTPGSLTSGSLTSGALVPRALVPTAGSPTAGSPDMAAAYGDPFAAGLWPLLVERLISEGRLDEAQAELAARGDTRCTGPARARLEGLLLGARNVPAGAEIRLLRALELARVAADPLEEGRALLGLGMVLRRTGRRRAAAERLRTAYELLDRLGARPLAETCARELDACGAHPPGTVRPALTSGAAGAGGEGGQTR</sequence>
<dbReference type="GO" id="GO:0004016">
    <property type="term" value="F:adenylate cyclase activity"/>
    <property type="evidence" value="ECO:0007669"/>
    <property type="project" value="TreeGrafter"/>
</dbReference>
<dbReference type="InterPro" id="IPR027417">
    <property type="entry name" value="P-loop_NTPase"/>
</dbReference>
<keyword evidence="1" id="KW-0547">Nucleotide-binding</keyword>
<dbReference type="AlphaFoldDB" id="A0A7Y6M3B2"/>
<protein>
    <submittedName>
        <fullName evidence="5">AAA family ATPase</fullName>
    </submittedName>
</protein>
<keyword evidence="2" id="KW-0067">ATP-binding</keyword>
<accession>A0A7Y6M3B2</accession>
<dbReference type="InterPro" id="IPR041664">
    <property type="entry name" value="AAA_16"/>
</dbReference>
<dbReference type="Proteomes" id="UP000586042">
    <property type="component" value="Unassembled WGS sequence"/>
</dbReference>
<feature type="domain" description="Orc1-like AAA ATPase" evidence="4">
    <location>
        <begin position="44"/>
        <end position="198"/>
    </location>
</feature>
<reference evidence="5 6" key="1">
    <citation type="submission" date="2020-06" db="EMBL/GenBank/DDBJ databases">
        <title>Nonomuraea sp. SMC257, a novel actinomycete isolated from soil.</title>
        <authorList>
            <person name="Chanama M."/>
        </authorList>
    </citation>
    <scope>NUCLEOTIDE SEQUENCE [LARGE SCALE GENOMIC DNA]</scope>
    <source>
        <strain evidence="5 6">SMC257</strain>
    </source>
</reference>